<name>A0A9P4K9D4_9PLEO</name>
<evidence type="ECO:0000313" key="2">
    <source>
        <dbReference type="EMBL" id="KAF2263478.1"/>
    </source>
</evidence>
<dbReference type="SUPFAM" id="SSF49503">
    <property type="entry name" value="Cupredoxins"/>
    <property type="match status" value="1"/>
</dbReference>
<feature type="chain" id="PRO_5040226977" description="Extracellular serine-rich protein" evidence="1">
    <location>
        <begin position="21"/>
        <end position="182"/>
    </location>
</feature>
<dbReference type="InterPro" id="IPR008972">
    <property type="entry name" value="Cupredoxin"/>
</dbReference>
<keyword evidence="3" id="KW-1185">Reference proteome</keyword>
<protein>
    <recommendedName>
        <fullName evidence="4">Extracellular serine-rich protein</fullName>
    </recommendedName>
</protein>
<comment type="caution">
    <text evidence="2">The sequence shown here is derived from an EMBL/GenBank/DDBJ whole genome shotgun (WGS) entry which is preliminary data.</text>
</comment>
<dbReference type="InterPro" id="IPR052953">
    <property type="entry name" value="Ser-rich/MCO-related"/>
</dbReference>
<dbReference type="OrthoDB" id="5415867at2759"/>
<dbReference type="CDD" id="cd00920">
    <property type="entry name" value="Cupredoxin"/>
    <property type="match status" value="1"/>
</dbReference>
<gene>
    <name evidence="2" type="ORF">CC78DRAFT_533904</name>
</gene>
<dbReference type="PANTHER" id="PTHR34883:SF15">
    <property type="entry name" value="EXTRACELLULAR SERINE-RICH PROTEIN"/>
    <property type="match status" value="1"/>
</dbReference>
<proteinExistence type="predicted"/>
<feature type="signal peptide" evidence="1">
    <location>
        <begin position="1"/>
        <end position="20"/>
    </location>
</feature>
<evidence type="ECO:0000256" key="1">
    <source>
        <dbReference type="SAM" id="SignalP"/>
    </source>
</evidence>
<dbReference type="Gene3D" id="2.60.40.420">
    <property type="entry name" value="Cupredoxins - blue copper proteins"/>
    <property type="match status" value="1"/>
</dbReference>
<reference evidence="3" key="1">
    <citation type="journal article" date="2020" name="Stud. Mycol.">
        <title>101 Dothideomycetes genomes: A test case for predicting lifestyles and emergence of pathogens.</title>
        <authorList>
            <person name="Haridas S."/>
            <person name="Albert R."/>
            <person name="Binder M."/>
            <person name="Bloem J."/>
            <person name="LaButti K."/>
            <person name="Salamov A."/>
            <person name="Andreopoulos B."/>
            <person name="Baker S."/>
            <person name="Barry K."/>
            <person name="Bills G."/>
            <person name="Bluhm B."/>
            <person name="Cannon C."/>
            <person name="Castanera R."/>
            <person name="Culley D."/>
            <person name="Daum C."/>
            <person name="Ezra D."/>
            <person name="Gonzalez J."/>
            <person name="Henrissat B."/>
            <person name="Kuo A."/>
            <person name="Liang C."/>
            <person name="Lipzen A."/>
            <person name="Lutzoni F."/>
            <person name="Magnuson J."/>
            <person name="Mondo S."/>
            <person name="Nolan M."/>
            <person name="Ohm R."/>
            <person name="Pangilinan J."/>
            <person name="Park H.-J."/>
            <person name="Ramirez L."/>
            <person name="Alfaro M."/>
            <person name="Sun H."/>
            <person name="Tritt A."/>
            <person name="Yoshinaga Y."/>
            <person name="Zwiers L.-H."/>
            <person name="Turgeon B."/>
            <person name="Goodwin S."/>
            <person name="Spatafora J."/>
            <person name="Crous P."/>
            <person name="Grigoriev I."/>
        </authorList>
    </citation>
    <scope>NUCLEOTIDE SEQUENCE [LARGE SCALE GENOMIC DNA]</scope>
    <source>
        <strain evidence="3">CBS 304.66</strain>
    </source>
</reference>
<dbReference type="PANTHER" id="PTHR34883">
    <property type="entry name" value="SERINE-RICH PROTEIN, PUTATIVE-RELATED-RELATED"/>
    <property type="match status" value="1"/>
</dbReference>
<dbReference type="EMBL" id="ML986625">
    <property type="protein sequence ID" value="KAF2263478.1"/>
    <property type="molecule type" value="Genomic_DNA"/>
</dbReference>
<evidence type="ECO:0000313" key="3">
    <source>
        <dbReference type="Proteomes" id="UP000800093"/>
    </source>
</evidence>
<evidence type="ECO:0008006" key="4">
    <source>
        <dbReference type="Google" id="ProtNLM"/>
    </source>
</evidence>
<dbReference type="Proteomes" id="UP000800093">
    <property type="component" value="Unassembled WGS sequence"/>
</dbReference>
<dbReference type="AlphaFoldDB" id="A0A9P4K9D4"/>
<accession>A0A9P4K9D4</accession>
<organism evidence="2 3">
    <name type="scientific">Lojkania enalia</name>
    <dbReference type="NCBI Taxonomy" id="147567"/>
    <lineage>
        <taxon>Eukaryota</taxon>
        <taxon>Fungi</taxon>
        <taxon>Dikarya</taxon>
        <taxon>Ascomycota</taxon>
        <taxon>Pezizomycotina</taxon>
        <taxon>Dothideomycetes</taxon>
        <taxon>Pleosporomycetidae</taxon>
        <taxon>Pleosporales</taxon>
        <taxon>Pleosporales incertae sedis</taxon>
        <taxon>Lojkania</taxon>
    </lineage>
</organism>
<keyword evidence="1" id="KW-0732">Signal</keyword>
<sequence>MVAFTSIAFAAAAIFGLTTAAPADPPYTGVTKEVIVGFTGANKGFAFEPNNVVAQPGDKMRFIFHPKNHSIVQSSFDEPCKPLEGGIFSGFNFATKEGPAPNVFEFKVKDTKPIWLYCSQTAGNHCQQGMVMVINSPFSPPKDINGYTALSKLTEVSTSPADIFTPIGGAIVAKNATKPWGY</sequence>